<evidence type="ECO:0000256" key="2">
    <source>
        <dbReference type="ARBA" id="ARBA00010617"/>
    </source>
</evidence>
<keyword evidence="8" id="KW-0812">Transmembrane</keyword>
<sequence length="496" mass="56618">MDLSPNLANWLGVFAVVVALITTYVTGYAFYNLYFHPLRNFPGPKLWAASRLPWCYHQYKGQLHYRLLQLHIKYGKTVRVAPTELSYIDSEAWKAIYGQRKEEMGKDPIFRLHTPTGAQNILVADRQTHTRQRRLLSHAFSESALREQEPILQLYAGKLVDQISFRSSQGPVDIVSWLTFASFDLIGHMSFGENFGCLDKGEYAPFVQSITAMASELTFNQMSKYWGLMGVRQYFTPKKLLGQRMKNIKTAMQTVQRRIQNGSEHRDFLHYILSANDEKGMSPAEINVNAFSISIAGSESTATALSGAAFLTLTHPSVYTRLVDEVRSAHSSIEDITLASTQRLAYLDAVITETLRMYPPVAITMPRRVPVGGETIEGKFVPEGMTVGVNHYSAYHHPANFYEPNKFLPERWLTDTRDAPPFVNDNKECMQPFSYGPRNCLGKNIARAEMRLLFAKLLFKFDWRLEDGQEQWLEQKLQGFWQKKPLYCTLKPAVRG</sequence>
<keyword evidence="10" id="KW-1185">Reference proteome</keyword>
<dbReference type="SUPFAM" id="SSF48264">
    <property type="entry name" value="Cytochrome P450"/>
    <property type="match status" value="1"/>
</dbReference>
<dbReference type="OrthoDB" id="1470350at2759"/>
<organism evidence="9 10">
    <name type="scientific">Phaeosphaeria nodorum (strain SN15 / ATCC MYA-4574 / FGSC 10173)</name>
    <name type="common">Glume blotch fungus</name>
    <name type="synonym">Parastagonospora nodorum</name>
    <dbReference type="NCBI Taxonomy" id="321614"/>
    <lineage>
        <taxon>Eukaryota</taxon>
        <taxon>Fungi</taxon>
        <taxon>Dikarya</taxon>
        <taxon>Ascomycota</taxon>
        <taxon>Pezizomycotina</taxon>
        <taxon>Dothideomycetes</taxon>
        <taxon>Pleosporomycetidae</taxon>
        <taxon>Pleosporales</taxon>
        <taxon>Pleosporineae</taxon>
        <taxon>Phaeosphaeriaceae</taxon>
        <taxon>Parastagonospora</taxon>
    </lineage>
</organism>
<evidence type="ECO:0000256" key="6">
    <source>
        <dbReference type="PIRSR" id="PIRSR602401-1"/>
    </source>
</evidence>
<dbReference type="InterPro" id="IPR036396">
    <property type="entry name" value="Cyt_P450_sf"/>
</dbReference>
<proteinExistence type="inferred from homology"/>
<dbReference type="OMA" id="QNMQRVI"/>
<dbReference type="PANTHER" id="PTHR24305:SF210">
    <property type="entry name" value="CYTOCHROME P450 MONOOXYGENASE ASQL-RELATED"/>
    <property type="match status" value="1"/>
</dbReference>
<dbReference type="InterPro" id="IPR002401">
    <property type="entry name" value="Cyt_P450_E_grp-I"/>
</dbReference>
<evidence type="ECO:0000256" key="5">
    <source>
        <dbReference type="ARBA" id="ARBA00023004"/>
    </source>
</evidence>
<evidence type="ECO:0000256" key="4">
    <source>
        <dbReference type="ARBA" id="ARBA00022723"/>
    </source>
</evidence>
<dbReference type="Pfam" id="PF00067">
    <property type="entry name" value="p450"/>
    <property type="match status" value="1"/>
</dbReference>
<keyword evidence="3 6" id="KW-0349">Heme</keyword>
<evidence type="ECO:0000313" key="10">
    <source>
        <dbReference type="Proteomes" id="UP000663193"/>
    </source>
</evidence>
<evidence type="ECO:0000313" key="9">
    <source>
        <dbReference type="EMBL" id="QRC92675.1"/>
    </source>
</evidence>
<keyword evidence="4 6" id="KW-0479">Metal-binding</keyword>
<evidence type="ECO:0000256" key="3">
    <source>
        <dbReference type="ARBA" id="ARBA00022617"/>
    </source>
</evidence>
<dbReference type="InterPro" id="IPR001128">
    <property type="entry name" value="Cyt_P450"/>
</dbReference>
<dbReference type="InterPro" id="IPR017972">
    <property type="entry name" value="Cyt_P450_CS"/>
</dbReference>
<keyword evidence="8" id="KW-1133">Transmembrane helix</keyword>
<dbReference type="Proteomes" id="UP000663193">
    <property type="component" value="Chromosome 2"/>
</dbReference>
<comment type="similarity">
    <text evidence="2 7">Belongs to the cytochrome P450 family.</text>
</comment>
<comment type="cofactor">
    <cofactor evidence="1 6">
        <name>heme</name>
        <dbReference type="ChEBI" id="CHEBI:30413"/>
    </cofactor>
</comment>
<protein>
    <submittedName>
        <fullName evidence="9">Uncharacterized protein</fullName>
    </submittedName>
</protein>
<keyword evidence="7" id="KW-0560">Oxidoreductase</keyword>
<dbReference type="GO" id="GO:0020037">
    <property type="term" value="F:heme binding"/>
    <property type="evidence" value="ECO:0007669"/>
    <property type="project" value="InterPro"/>
</dbReference>
<keyword evidence="7" id="KW-0503">Monooxygenase</keyword>
<accession>A0A7U2EX56</accession>
<dbReference type="GO" id="GO:0004497">
    <property type="term" value="F:monooxygenase activity"/>
    <property type="evidence" value="ECO:0007669"/>
    <property type="project" value="UniProtKB-KW"/>
</dbReference>
<dbReference type="InterPro" id="IPR050121">
    <property type="entry name" value="Cytochrome_P450_monoxygenase"/>
</dbReference>
<evidence type="ECO:0000256" key="1">
    <source>
        <dbReference type="ARBA" id="ARBA00001971"/>
    </source>
</evidence>
<reference evidence="10" key="1">
    <citation type="journal article" date="2021" name="BMC Genomics">
        <title>Chromosome-level genome assembly and manually-curated proteome of model necrotroph Parastagonospora nodorum Sn15 reveals a genome-wide trove of candidate effector homologs, and redundancy of virulence-related functions within an accessory chromosome.</title>
        <authorList>
            <person name="Bertazzoni S."/>
            <person name="Jones D.A.B."/>
            <person name="Phan H.T."/>
            <person name="Tan K.-C."/>
            <person name="Hane J.K."/>
        </authorList>
    </citation>
    <scope>NUCLEOTIDE SEQUENCE [LARGE SCALE GENOMIC DNA]</scope>
    <source>
        <strain evidence="10">SN15 / ATCC MYA-4574 / FGSC 10173)</strain>
    </source>
</reference>
<dbReference type="PRINTS" id="PR00463">
    <property type="entry name" value="EP450I"/>
</dbReference>
<dbReference type="GO" id="GO:0005506">
    <property type="term" value="F:iron ion binding"/>
    <property type="evidence" value="ECO:0007669"/>
    <property type="project" value="InterPro"/>
</dbReference>
<dbReference type="PRINTS" id="PR00385">
    <property type="entry name" value="P450"/>
</dbReference>
<dbReference type="PROSITE" id="PS00086">
    <property type="entry name" value="CYTOCHROME_P450"/>
    <property type="match status" value="1"/>
</dbReference>
<name>A0A7U2EX56_PHANO</name>
<evidence type="ECO:0000256" key="8">
    <source>
        <dbReference type="SAM" id="Phobius"/>
    </source>
</evidence>
<dbReference type="AlphaFoldDB" id="A0A7U2EX56"/>
<evidence type="ECO:0000256" key="7">
    <source>
        <dbReference type="RuleBase" id="RU000461"/>
    </source>
</evidence>
<dbReference type="VEuPathDB" id="FungiDB:JI435_082700"/>
<dbReference type="EMBL" id="CP069024">
    <property type="protein sequence ID" value="QRC92675.1"/>
    <property type="molecule type" value="Genomic_DNA"/>
</dbReference>
<feature type="transmembrane region" description="Helical" evidence="8">
    <location>
        <begin position="7"/>
        <end position="31"/>
    </location>
</feature>
<gene>
    <name evidence="9" type="ORF">JI435_082700</name>
</gene>
<feature type="binding site" description="axial binding residue" evidence="6">
    <location>
        <position position="440"/>
    </location>
    <ligand>
        <name>heme</name>
        <dbReference type="ChEBI" id="CHEBI:30413"/>
    </ligand>
    <ligandPart>
        <name>Fe</name>
        <dbReference type="ChEBI" id="CHEBI:18248"/>
    </ligandPart>
</feature>
<dbReference type="GO" id="GO:0016705">
    <property type="term" value="F:oxidoreductase activity, acting on paired donors, with incorporation or reduction of molecular oxygen"/>
    <property type="evidence" value="ECO:0007669"/>
    <property type="project" value="InterPro"/>
</dbReference>
<dbReference type="Gene3D" id="1.10.630.10">
    <property type="entry name" value="Cytochrome P450"/>
    <property type="match status" value="1"/>
</dbReference>
<dbReference type="CDD" id="cd11058">
    <property type="entry name" value="CYP60B-like"/>
    <property type="match status" value="1"/>
</dbReference>
<dbReference type="PANTHER" id="PTHR24305">
    <property type="entry name" value="CYTOCHROME P450"/>
    <property type="match status" value="1"/>
</dbReference>
<keyword evidence="8" id="KW-0472">Membrane</keyword>
<keyword evidence="5 6" id="KW-0408">Iron</keyword>